<gene>
    <name evidence="7" type="ORF">GCM10007100_29280</name>
</gene>
<dbReference type="InterPro" id="IPR020846">
    <property type="entry name" value="MFS_dom"/>
</dbReference>
<feature type="transmembrane region" description="Helical" evidence="5">
    <location>
        <begin position="187"/>
        <end position="206"/>
    </location>
</feature>
<feature type="domain" description="Major facilitator superfamily (MFS) profile" evidence="6">
    <location>
        <begin position="231"/>
        <end position="461"/>
    </location>
</feature>
<dbReference type="CDD" id="cd17332">
    <property type="entry name" value="MFS_MelB_like"/>
    <property type="match status" value="1"/>
</dbReference>
<dbReference type="RefSeq" id="WP_189571360.1">
    <property type="nucleotide sequence ID" value="NZ_BMXI01000013.1"/>
</dbReference>
<dbReference type="EMBL" id="BMXI01000013">
    <property type="protein sequence ID" value="GHC60162.1"/>
    <property type="molecule type" value="Genomic_DNA"/>
</dbReference>
<feature type="transmembrane region" description="Helical" evidence="5">
    <location>
        <begin position="269"/>
        <end position="293"/>
    </location>
</feature>
<reference evidence="7" key="1">
    <citation type="journal article" date="2014" name="Int. J. Syst. Evol. Microbiol.">
        <title>Complete genome sequence of Corynebacterium casei LMG S-19264T (=DSM 44701T), isolated from a smear-ripened cheese.</title>
        <authorList>
            <consortium name="US DOE Joint Genome Institute (JGI-PGF)"/>
            <person name="Walter F."/>
            <person name="Albersmeier A."/>
            <person name="Kalinowski J."/>
            <person name="Ruckert C."/>
        </authorList>
    </citation>
    <scope>NUCLEOTIDE SEQUENCE</scope>
    <source>
        <strain evidence="7">KCTC 12988</strain>
    </source>
</reference>
<evidence type="ECO:0000313" key="7">
    <source>
        <dbReference type="EMBL" id="GHC60162.1"/>
    </source>
</evidence>
<dbReference type="PANTHER" id="PTHR11328">
    <property type="entry name" value="MAJOR FACILITATOR SUPERFAMILY DOMAIN-CONTAINING PROTEIN"/>
    <property type="match status" value="1"/>
</dbReference>
<feature type="transmembrane region" description="Helical" evidence="5">
    <location>
        <begin position="112"/>
        <end position="132"/>
    </location>
</feature>
<keyword evidence="8" id="KW-1185">Reference proteome</keyword>
<reference evidence="7" key="2">
    <citation type="submission" date="2020-09" db="EMBL/GenBank/DDBJ databases">
        <authorList>
            <person name="Sun Q."/>
            <person name="Kim S."/>
        </authorList>
    </citation>
    <scope>NUCLEOTIDE SEQUENCE</scope>
    <source>
        <strain evidence="7">KCTC 12988</strain>
    </source>
</reference>
<dbReference type="PROSITE" id="PS50850">
    <property type="entry name" value="MFS"/>
    <property type="match status" value="1"/>
</dbReference>
<feature type="transmembrane region" description="Helical" evidence="5">
    <location>
        <begin position="227"/>
        <end position="249"/>
    </location>
</feature>
<organism evidence="7 8">
    <name type="scientific">Roseibacillus persicicus</name>
    <dbReference type="NCBI Taxonomy" id="454148"/>
    <lineage>
        <taxon>Bacteria</taxon>
        <taxon>Pseudomonadati</taxon>
        <taxon>Verrucomicrobiota</taxon>
        <taxon>Verrucomicrobiia</taxon>
        <taxon>Verrucomicrobiales</taxon>
        <taxon>Verrucomicrobiaceae</taxon>
        <taxon>Roseibacillus</taxon>
    </lineage>
</organism>
<evidence type="ECO:0000256" key="2">
    <source>
        <dbReference type="ARBA" id="ARBA00022692"/>
    </source>
</evidence>
<feature type="transmembrane region" description="Helical" evidence="5">
    <location>
        <begin position="330"/>
        <end position="351"/>
    </location>
</feature>
<evidence type="ECO:0000256" key="1">
    <source>
        <dbReference type="ARBA" id="ARBA00009617"/>
    </source>
</evidence>
<dbReference type="AlphaFoldDB" id="A0A918TU65"/>
<dbReference type="InterPro" id="IPR039672">
    <property type="entry name" value="MFS_2"/>
</dbReference>
<feature type="transmembrane region" description="Helical" evidence="5">
    <location>
        <begin position="305"/>
        <end position="324"/>
    </location>
</feature>
<dbReference type="GO" id="GO:0015293">
    <property type="term" value="F:symporter activity"/>
    <property type="evidence" value="ECO:0007669"/>
    <property type="project" value="InterPro"/>
</dbReference>
<feature type="transmembrane region" description="Helical" evidence="5">
    <location>
        <begin position="417"/>
        <end position="437"/>
    </location>
</feature>
<feature type="transmembrane region" description="Helical" evidence="5">
    <location>
        <begin position="83"/>
        <end position="100"/>
    </location>
</feature>
<dbReference type="NCBIfam" id="TIGR00792">
    <property type="entry name" value="gph"/>
    <property type="match status" value="1"/>
</dbReference>
<evidence type="ECO:0000256" key="3">
    <source>
        <dbReference type="ARBA" id="ARBA00022989"/>
    </source>
</evidence>
<keyword evidence="3 5" id="KW-1133">Transmembrane helix</keyword>
<feature type="transmembrane region" description="Helical" evidence="5">
    <location>
        <begin position="372"/>
        <end position="397"/>
    </location>
</feature>
<comment type="caution">
    <text evidence="7">The sequence shown here is derived from an EMBL/GenBank/DDBJ whole genome shotgun (WGS) entry which is preliminary data.</text>
</comment>
<dbReference type="SUPFAM" id="SSF103473">
    <property type="entry name" value="MFS general substrate transporter"/>
    <property type="match status" value="1"/>
</dbReference>
<dbReference type="GO" id="GO:0006814">
    <property type="term" value="P:sodium ion transport"/>
    <property type="evidence" value="ECO:0007669"/>
    <property type="project" value="InterPro"/>
</dbReference>
<keyword evidence="2 5" id="KW-0812">Transmembrane</keyword>
<dbReference type="Pfam" id="PF13347">
    <property type="entry name" value="MFS_2"/>
    <property type="match status" value="1"/>
</dbReference>
<sequence>MSTKPHRLPVQEKIGYGLGDTASNIFFFGVNAWIFFYYTEICKIHPTTVGTLLLLPRFWDAISDPLMGALADRTRTRHGTYRPYLLWLAIPFGICGYLTFANPQFSEGGKLIYAYITYIALMSAYTAINVPYSALMGVMTSSSSERTSLSTYRFVGAFSGQLIISMTFLPMVMALGGGDKGVGFPRAMGLLAVVATLMFLATFATTRERIKPQVRKNNDLRGDLGSLFRNTPWIIMVVAAILTLSSAAVRWTITPQYLKYYFGVGDEKFFLFLDKISFVQTTGSIAFIAGVFFTGMLTRRFGKRNSLMALTLINGVLVVGLFLIPRDGYMTLVVLNIIGNFLAGPTPALVWSIYTDVADYGEWKSGRRVTGLAFSAAMFSQKLGITIGGSLCGWILGGVGFVPDQPPSEEVLSSFRVIATVLPGSLAIANGIVLIWYKLTEEQMVVVERELAEQRKSSSAE</sequence>
<dbReference type="GO" id="GO:0008643">
    <property type="term" value="P:carbohydrate transport"/>
    <property type="evidence" value="ECO:0007669"/>
    <property type="project" value="InterPro"/>
</dbReference>
<accession>A0A918TU65</accession>
<dbReference type="Gene3D" id="1.20.1250.20">
    <property type="entry name" value="MFS general substrate transporter like domains"/>
    <property type="match status" value="2"/>
</dbReference>
<dbReference type="PANTHER" id="PTHR11328:SF24">
    <property type="entry name" value="MAJOR FACILITATOR SUPERFAMILY (MFS) PROFILE DOMAIN-CONTAINING PROTEIN"/>
    <property type="match status" value="1"/>
</dbReference>
<evidence type="ECO:0000259" key="6">
    <source>
        <dbReference type="PROSITE" id="PS50850"/>
    </source>
</evidence>
<name>A0A918TU65_9BACT</name>
<comment type="similarity">
    <text evidence="1">Belongs to the sodium:galactoside symporter (TC 2.A.2) family.</text>
</comment>
<dbReference type="GO" id="GO:0005886">
    <property type="term" value="C:plasma membrane"/>
    <property type="evidence" value="ECO:0007669"/>
    <property type="project" value="TreeGrafter"/>
</dbReference>
<protein>
    <submittedName>
        <fullName evidence="7">MFS transporter</fullName>
    </submittedName>
</protein>
<dbReference type="Proteomes" id="UP000644507">
    <property type="component" value="Unassembled WGS sequence"/>
</dbReference>
<proteinExistence type="inferred from homology"/>
<evidence type="ECO:0000313" key="8">
    <source>
        <dbReference type="Proteomes" id="UP000644507"/>
    </source>
</evidence>
<feature type="transmembrane region" description="Helical" evidence="5">
    <location>
        <begin position="152"/>
        <end position="175"/>
    </location>
</feature>
<dbReference type="InterPro" id="IPR036259">
    <property type="entry name" value="MFS_trans_sf"/>
</dbReference>
<keyword evidence="4 5" id="KW-0472">Membrane</keyword>
<evidence type="ECO:0000256" key="4">
    <source>
        <dbReference type="ARBA" id="ARBA00023136"/>
    </source>
</evidence>
<dbReference type="InterPro" id="IPR001927">
    <property type="entry name" value="Na/Gal_symport"/>
</dbReference>
<evidence type="ECO:0000256" key="5">
    <source>
        <dbReference type="SAM" id="Phobius"/>
    </source>
</evidence>